<comment type="caution">
    <text evidence="3">The sequence shown here is derived from an EMBL/GenBank/DDBJ whole genome shotgun (WGS) entry which is preliminary data.</text>
</comment>
<evidence type="ECO:0000313" key="4">
    <source>
        <dbReference type="Proteomes" id="UP000246410"/>
    </source>
</evidence>
<evidence type="ECO:0000256" key="1">
    <source>
        <dbReference type="ARBA" id="ARBA00006817"/>
    </source>
</evidence>
<organism evidence="3 4">
    <name type="scientific">Nocardia neocaledoniensis</name>
    <dbReference type="NCBI Taxonomy" id="236511"/>
    <lineage>
        <taxon>Bacteria</taxon>
        <taxon>Bacillati</taxon>
        <taxon>Actinomycetota</taxon>
        <taxon>Actinomycetes</taxon>
        <taxon>Mycobacteriales</taxon>
        <taxon>Nocardiaceae</taxon>
        <taxon>Nocardia</taxon>
    </lineage>
</organism>
<protein>
    <submittedName>
        <fullName evidence="3">Activator of Hsp90 ATPase-like protein</fullName>
    </submittedName>
</protein>
<accession>A0A317NF45</accession>
<dbReference type="Proteomes" id="UP000246410">
    <property type="component" value="Unassembled WGS sequence"/>
</dbReference>
<evidence type="ECO:0000259" key="2">
    <source>
        <dbReference type="Pfam" id="PF08327"/>
    </source>
</evidence>
<feature type="domain" description="Activator of Hsp90 ATPase homologue 1/2-like C-terminal" evidence="2">
    <location>
        <begin position="19"/>
        <end position="137"/>
    </location>
</feature>
<proteinExistence type="inferred from homology"/>
<keyword evidence="4" id="KW-1185">Reference proteome</keyword>
<dbReference type="Gene3D" id="3.30.530.20">
    <property type="match status" value="1"/>
</dbReference>
<dbReference type="RefSeq" id="WP_110039046.1">
    <property type="nucleotide sequence ID" value="NZ_QGTL01000007.1"/>
</dbReference>
<dbReference type="AlphaFoldDB" id="A0A317NF45"/>
<name>A0A317NF45_9NOCA</name>
<dbReference type="SUPFAM" id="SSF55961">
    <property type="entry name" value="Bet v1-like"/>
    <property type="match status" value="1"/>
</dbReference>
<dbReference type="CDD" id="cd07814">
    <property type="entry name" value="SRPBCC_CalC_Aha1-like"/>
    <property type="match status" value="1"/>
</dbReference>
<dbReference type="Pfam" id="PF08327">
    <property type="entry name" value="AHSA1"/>
    <property type="match status" value="1"/>
</dbReference>
<gene>
    <name evidence="3" type="ORF">DFR69_10770</name>
</gene>
<sequence>MSDNDYTVTITVDKTPGEVFAAVNDVRAWWSETMRGSTGTVGDSYLFEVPGIHRCTMTTTESVPGRRLVWHVSDSWLGFLADTAEWEGTDIVFDITETAEGTELRFTHVGLRPAVECYEVCTNAWGAYITTSLRGLLTTGVGDPFRRTSTAESELRKHGNADLVDLDAIG</sequence>
<evidence type="ECO:0000313" key="3">
    <source>
        <dbReference type="EMBL" id="PWV73444.1"/>
    </source>
</evidence>
<dbReference type="EMBL" id="QGTL01000007">
    <property type="protein sequence ID" value="PWV73444.1"/>
    <property type="molecule type" value="Genomic_DNA"/>
</dbReference>
<dbReference type="InterPro" id="IPR013538">
    <property type="entry name" value="ASHA1/2-like_C"/>
</dbReference>
<reference evidence="3 4" key="1">
    <citation type="submission" date="2018-05" db="EMBL/GenBank/DDBJ databases">
        <title>Genomic Encyclopedia of Type Strains, Phase IV (KMG-IV): sequencing the most valuable type-strain genomes for metagenomic binning, comparative biology and taxonomic classification.</title>
        <authorList>
            <person name="Goeker M."/>
        </authorList>
    </citation>
    <scope>NUCLEOTIDE SEQUENCE [LARGE SCALE GENOMIC DNA]</scope>
    <source>
        <strain evidence="3 4">DSM 44717</strain>
    </source>
</reference>
<dbReference type="InterPro" id="IPR023393">
    <property type="entry name" value="START-like_dom_sf"/>
</dbReference>
<comment type="similarity">
    <text evidence="1">Belongs to the AHA1 family.</text>
</comment>